<dbReference type="PANTHER" id="PTHR47627">
    <property type="entry name" value="RUBREDOXIN"/>
    <property type="match status" value="1"/>
</dbReference>
<evidence type="ECO:0000256" key="2">
    <source>
        <dbReference type="ARBA" id="ARBA00005337"/>
    </source>
</evidence>
<dbReference type="PIRSF" id="PIRSF000071">
    <property type="entry name" value="Rubredoxin"/>
    <property type="match status" value="1"/>
</dbReference>
<gene>
    <name evidence="8" type="primary">rubA</name>
    <name evidence="8" type="ORF">KBTEX_02692</name>
</gene>
<evidence type="ECO:0000256" key="3">
    <source>
        <dbReference type="ARBA" id="ARBA00022448"/>
    </source>
</evidence>
<keyword evidence="4" id="KW-0479">Metal-binding</keyword>
<evidence type="ECO:0000259" key="7">
    <source>
        <dbReference type="PROSITE" id="PS50903"/>
    </source>
</evidence>
<dbReference type="GO" id="GO:0043448">
    <property type="term" value="P:alkane catabolic process"/>
    <property type="evidence" value="ECO:0007669"/>
    <property type="project" value="TreeGrafter"/>
</dbReference>
<dbReference type="CDD" id="cd00730">
    <property type="entry name" value="rubredoxin"/>
    <property type="match status" value="1"/>
</dbReference>
<keyword evidence="3" id="KW-0813">Transport</keyword>
<proteinExistence type="inferred from homology"/>
<evidence type="ECO:0000313" key="8">
    <source>
        <dbReference type="EMBL" id="QEA06360.1"/>
    </source>
</evidence>
<dbReference type="Gene3D" id="2.20.28.10">
    <property type="match status" value="1"/>
</dbReference>
<dbReference type="FunFam" id="2.20.28.10:FF:000001">
    <property type="entry name" value="Rubredoxin"/>
    <property type="match status" value="1"/>
</dbReference>
<dbReference type="GO" id="GO:0009055">
    <property type="term" value="F:electron transfer activity"/>
    <property type="evidence" value="ECO:0007669"/>
    <property type="project" value="InterPro"/>
</dbReference>
<dbReference type="PROSITE" id="PS50903">
    <property type="entry name" value="RUBREDOXIN_LIKE"/>
    <property type="match status" value="1"/>
</dbReference>
<keyword evidence="6" id="KW-0408">Iron</keyword>
<evidence type="ECO:0000256" key="4">
    <source>
        <dbReference type="ARBA" id="ARBA00022723"/>
    </source>
</evidence>
<dbReference type="EMBL" id="MN079138">
    <property type="protein sequence ID" value="QEA06360.1"/>
    <property type="molecule type" value="Genomic_DNA"/>
</dbReference>
<reference evidence="8" key="1">
    <citation type="submission" date="2019-06" db="EMBL/GenBank/DDBJ databases">
        <authorList>
            <person name="Murdoch R.W."/>
            <person name="Fathepure B."/>
        </authorList>
    </citation>
    <scope>NUCLEOTIDE SEQUENCE</scope>
</reference>
<dbReference type="InterPro" id="IPR050526">
    <property type="entry name" value="Rubredoxin_ET"/>
</dbReference>
<sequence length="56" mass="6450">MEYRAFMCVVCGWIYEEEQGLPEAGIEPGTRWEDIPEDFTCPECGAGKQDFEMIEI</sequence>
<evidence type="ECO:0000256" key="6">
    <source>
        <dbReference type="ARBA" id="ARBA00023004"/>
    </source>
</evidence>
<dbReference type="SUPFAM" id="SSF57802">
    <property type="entry name" value="Rubredoxin-like"/>
    <property type="match status" value="1"/>
</dbReference>
<dbReference type="AlphaFoldDB" id="A0A5B8RC28"/>
<dbReference type="PRINTS" id="PR00163">
    <property type="entry name" value="RUBREDOXIN"/>
</dbReference>
<dbReference type="PANTHER" id="PTHR47627:SF1">
    <property type="entry name" value="RUBREDOXIN-1-RELATED"/>
    <property type="match status" value="1"/>
</dbReference>
<evidence type="ECO:0000256" key="5">
    <source>
        <dbReference type="ARBA" id="ARBA00022982"/>
    </source>
</evidence>
<comment type="cofactor">
    <cofactor evidence="1">
        <name>Fe(3+)</name>
        <dbReference type="ChEBI" id="CHEBI:29034"/>
    </cofactor>
</comment>
<comment type="similarity">
    <text evidence="2">Belongs to the rubredoxin family.</text>
</comment>
<dbReference type="Pfam" id="PF00301">
    <property type="entry name" value="Rubredoxin"/>
    <property type="match status" value="1"/>
</dbReference>
<dbReference type="InterPro" id="IPR024935">
    <property type="entry name" value="Rubredoxin_dom"/>
</dbReference>
<protein>
    <submittedName>
        <fullName evidence="8">Rubredoxin</fullName>
    </submittedName>
</protein>
<dbReference type="InterPro" id="IPR024934">
    <property type="entry name" value="Rubredoxin-like_dom"/>
</dbReference>
<keyword evidence="5" id="KW-0249">Electron transport</keyword>
<feature type="domain" description="Rubredoxin-like" evidence="7">
    <location>
        <begin position="3"/>
        <end position="54"/>
    </location>
</feature>
<evidence type="ECO:0000256" key="1">
    <source>
        <dbReference type="ARBA" id="ARBA00001965"/>
    </source>
</evidence>
<dbReference type="GO" id="GO:0005506">
    <property type="term" value="F:iron ion binding"/>
    <property type="evidence" value="ECO:0007669"/>
    <property type="project" value="InterPro"/>
</dbReference>
<organism evidence="8">
    <name type="scientific">uncultured organism</name>
    <dbReference type="NCBI Taxonomy" id="155900"/>
    <lineage>
        <taxon>unclassified sequences</taxon>
        <taxon>environmental samples</taxon>
    </lineage>
</organism>
<accession>A0A5B8RC28</accession>
<dbReference type="InterPro" id="IPR024922">
    <property type="entry name" value="Rubredoxin"/>
</dbReference>
<name>A0A5B8RC28_9ZZZZ</name>